<dbReference type="InterPro" id="IPR013520">
    <property type="entry name" value="Ribonucl_H"/>
</dbReference>
<dbReference type="EMBL" id="JAHUZD010000023">
    <property type="protein sequence ID" value="KAI3406564.2"/>
    <property type="molecule type" value="Genomic_DNA"/>
</dbReference>
<dbReference type="FunFam" id="3.30.420.10:FF:000003">
    <property type="entry name" value="Oligoribonuclease"/>
    <property type="match status" value="1"/>
</dbReference>
<comment type="caution">
    <text evidence="6">The sequence shown here is derived from an EMBL/GenBank/DDBJ whole genome shotgun (WGS) entry which is preliminary data.</text>
</comment>
<dbReference type="NCBIfam" id="NF003765">
    <property type="entry name" value="PRK05359.1"/>
    <property type="match status" value="1"/>
</dbReference>
<dbReference type="PANTHER" id="PTHR11046:SF0">
    <property type="entry name" value="OLIGORIBONUCLEASE, MITOCHONDRIAL"/>
    <property type="match status" value="1"/>
</dbReference>
<keyword evidence="2" id="KW-0540">Nuclease</keyword>
<evidence type="ECO:0000256" key="3">
    <source>
        <dbReference type="ARBA" id="ARBA00022801"/>
    </source>
</evidence>
<accession>A0AAI9WZZ0</accession>
<dbReference type="Proteomes" id="UP001202479">
    <property type="component" value="Unassembled WGS sequence"/>
</dbReference>
<dbReference type="PANTHER" id="PTHR11046">
    <property type="entry name" value="OLIGORIBONUCLEASE, MITOCHONDRIAL"/>
    <property type="match status" value="1"/>
</dbReference>
<evidence type="ECO:0000313" key="6">
    <source>
        <dbReference type="EMBL" id="KAI3406564.2"/>
    </source>
</evidence>
<sequence length="281" mass="32251">MIRFIKPTRFTHGLYRFHRSPYISFAGISGAVQLLHSAATATTISKTPSLPSPSFVKKSNFQMINQLIKSTGKPGKPLVWIDCEMTGLDVFGSDRIIEICCIITDENLNTVNNGEFYESTIYYPEEKLNQMNEWCIKNHGKSGLTQRVLDHPEQTLEKVQLELLSYIQKYITTPRKGILAGNSIHMDKFFMMKDFPKVVDFLHYRLLDVSTIMEFGSRHAPELMSLSPDKKSSHTAKSDILESIAQLKWYRDNYFKSEEQIAETVNNLKREKKNRSSGNLK</sequence>
<comment type="similarity">
    <text evidence="1">Belongs to the oligoribonuclease family.</text>
</comment>
<dbReference type="AlphaFoldDB" id="A0AAI9WZZ0"/>
<evidence type="ECO:0000256" key="2">
    <source>
        <dbReference type="ARBA" id="ARBA00022722"/>
    </source>
</evidence>
<dbReference type="GO" id="GO:0005739">
    <property type="term" value="C:mitochondrion"/>
    <property type="evidence" value="ECO:0007669"/>
    <property type="project" value="TreeGrafter"/>
</dbReference>
<dbReference type="CDD" id="cd06135">
    <property type="entry name" value="Orn"/>
    <property type="match status" value="1"/>
</dbReference>
<gene>
    <name evidence="6" type="ORF">KGF56_000696</name>
</gene>
<dbReference type="SMART" id="SM00479">
    <property type="entry name" value="EXOIII"/>
    <property type="match status" value="1"/>
</dbReference>
<proteinExistence type="inferred from homology"/>
<dbReference type="InterPro" id="IPR012337">
    <property type="entry name" value="RNaseH-like_sf"/>
</dbReference>
<evidence type="ECO:0000256" key="1">
    <source>
        <dbReference type="ARBA" id="ARBA00009921"/>
    </source>
</evidence>
<dbReference type="Gene3D" id="3.30.420.10">
    <property type="entry name" value="Ribonuclease H-like superfamily/Ribonuclease H"/>
    <property type="match status" value="1"/>
</dbReference>
<evidence type="ECO:0000256" key="4">
    <source>
        <dbReference type="ARBA" id="ARBA00022839"/>
    </source>
</evidence>
<dbReference type="Pfam" id="PF00929">
    <property type="entry name" value="RNase_T"/>
    <property type="match status" value="1"/>
</dbReference>
<reference evidence="6" key="1">
    <citation type="journal article" date="2022" name="DNA Res.">
        <title>Genome analysis of five recently described species of the CUG-Ser clade uncovers Candida theae as a new hybrid lineage with pathogenic potential in the Candida parapsilosis species complex.</title>
        <authorList>
            <person name="Mixao V."/>
            <person name="Del Olmo V."/>
            <person name="Hegedusova E."/>
            <person name="Saus E."/>
            <person name="Pryszcz L."/>
            <person name="Cillingova A."/>
            <person name="Nosek J."/>
            <person name="Gabaldon T."/>
        </authorList>
    </citation>
    <scope>NUCLEOTIDE SEQUENCE</scope>
    <source>
        <strain evidence="6">CBS 10844</strain>
    </source>
</reference>
<evidence type="ECO:0000259" key="5">
    <source>
        <dbReference type="SMART" id="SM00479"/>
    </source>
</evidence>
<dbReference type="GeneID" id="73378313"/>
<feature type="domain" description="Exonuclease" evidence="5">
    <location>
        <begin position="77"/>
        <end position="256"/>
    </location>
</feature>
<evidence type="ECO:0000313" key="7">
    <source>
        <dbReference type="Proteomes" id="UP001202479"/>
    </source>
</evidence>
<keyword evidence="7" id="KW-1185">Reference proteome</keyword>
<dbReference type="InterPro" id="IPR022894">
    <property type="entry name" value="Oligoribonuclease"/>
</dbReference>
<name>A0AAI9WZZ0_9ASCO</name>
<keyword evidence="4" id="KW-0269">Exonuclease</keyword>
<dbReference type="InterPro" id="IPR036397">
    <property type="entry name" value="RNaseH_sf"/>
</dbReference>
<organism evidence="6 7">
    <name type="scientific">Candida oxycetoniae</name>
    <dbReference type="NCBI Taxonomy" id="497107"/>
    <lineage>
        <taxon>Eukaryota</taxon>
        <taxon>Fungi</taxon>
        <taxon>Dikarya</taxon>
        <taxon>Ascomycota</taxon>
        <taxon>Saccharomycotina</taxon>
        <taxon>Pichiomycetes</taxon>
        <taxon>Debaryomycetaceae</taxon>
        <taxon>Candida/Lodderomyces clade</taxon>
        <taxon>Candida</taxon>
    </lineage>
</organism>
<dbReference type="GO" id="GO:0000175">
    <property type="term" value="F:3'-5'-RNA exonuclease activity"/>
    <property type="evidence" value="ECO:0007669"/>
    <property type="project" value="InterPro"/>
</dbReference>
<keyword evidence="3" id="KW-0378">Hydrolase</keyword>
<protein>
    <submittedName>
        <fullName evidence="6">Rex2</fullName>
    </submittedName>
</protein>
<dbReference type="GO" id="GO:0003676">
    <property type="term" value="F:nucleic acid binding"/>
    <property type="evidence" value="ECO:0007669"/>
    <property type="project" value="InterPro"/>
</dbReference>
<dbReference type="RefSeq" id="XP_049182309.1">
    <property type="nucleotide sequence ID" value="XM_049326633.1"/>
</dbReference>
<dbReference type="SUPFAM" id="SSF53098">
    <property type="entry name" value="Ribonuclease H-like"/>
    <property type="match status" value="1"/>
</dbReference>